<name>A0A154QFJ6_9GAMM</name>
<dbReference type="EMBL" id="LVJS01000054">
    <property type="protein sequence ID" value="KZC22716.1"/>
    <property type="molecule type" value="Genomic_DNA"/>
</dbReference>
<dbReference type="PROSITE" id="PS01124">
    <property type="entry name" value="HTH_ARAC_FAMILY_2"/>
    <property type="match status" value="1"/>
</dbReference>
<dbReference type="PROSITE" id="PS00041">
    <property type="entry name" value="HTH_ARAC_FAMILY_1"/>
    <property type="match status" value="1"/>
</dbReference>
<keyword evidence="2" id="KW-0238">DNA-binding</keyword>
<evidence type="ECO:0000256" key="2">
    <source>
        <dbReference type="ARBA" id="ARBA00023125"/>
    </source>
</evidence>
<dbReference type="Proteomes" id="UP000076131">
    <property type="component" value="Unassembled WGS sequence"/>
</dbReference>
<dbReference type="Pfam" id="PF12852">
    <property type="entry name" value="Cupin_6"/>
    <property type="match status" value="1"/>
</dbReference>
<keyword evidence="6" id="KW-1185">Reference proteome</keyword>
<keyword evidence="1" id="KW-0805">Transcription regulation</keyword>
<dbReference type="SUPFAM" id="SSF46689">
    <property type="entry name" value="Homeodomain-like"/>
    <property type="match status" value="2"/>
</dbReference>
<evidence type="ECO:0000259" key="4">
    <source>
        <dbReference type="PROSITE" id="PS01124"/>
    </source>
</evidence>
<protein>
    <submittedName>
        <fullName evidence="5">AraC family transcriptional regulator</fullName>
    </submittedName>
</protein>
<dbReference type="PANTHER" id="PTHR46796:SF7">
    <property type="entry name" value="ARAC FAMILY TRANSCRIPTIONAL REGULATOR"/>
    <property type="match status" value="1"/>
</dbReference>
<dbReference type="InterPro" id="IPR009057">
    <property type="entry name" value="Homeodomain-like_sf"/>
</dbReference>
<dbReference type="InterPro" id="IPR050204">
    <property type="entry name" value="AraC_XylS_family_regulators"/>
</dbReference>
<keyword evidence="3" id="KW-0804">Transcription</keyword>
<dbReference type="InterPro" id="IPR018060">
    <property type="entry name" value="HTH_AraC"/>
</dbReference>
<reference evidence="5 6" key="1">
    <citation type="journal article" date="2016" name="MBio">
        <title>Lateral Gene Transfer in a Heavy Metal-Contaminated-Groundwater Microbial Community.</title>
        <authorList>
            <person name="Hemme C.L."/>
            <person name="Green S.J."/>
            <person name="Rishishwar L."/>
            <person name="Prakash O."/>
            <person name="Pettenato A."/>
            <person name="Chakraborty R."/>
            <person name="Deutschbauer A.M."/>
            <person name="Van Nostrand J.D."/>
            <person name="Wu L."/>
            <person name="He Z."/>
            <person name="Jordan I.K."/>
            <person name="Hazen T.C."/>
            <person name="Arkin A.P."/>
            <person name="Kostka J.E."/>
            <person name="Zhou J."/>
        </authorList>
    </citation>
    <scope>NUCLEOTIDE SEQUENCE [LARGE SCALE GENOMIC DNA]</scope>
    <source>
        <strain evidence="5 6">FW104-T7</strain>
    </source>
</reference>
<sequence>MDELSELMRHLRLQTRVFHRTTHCGQWVVDGEYERKAMFHLVATGRCVMRHDGSADDILLRAGDAVLFNRPLDHCLIASVDADGDVPTLLLCGYFEFDSPLSEVLLASLPAQLLLRHAPQPDGGDSGAPAALLQLIVAEAELNGPGAMALMDKLSDALFMYALRQCLAAGTVAHGLLTAIFDPHLGPALLAIHRDPQQPWTVAMLADRVHLSRAAFARRFAHSTGATPMGYVTGLRMQQAKSALAERSVSVAEAAVIAGYATEAAFSRAFKRLHGHSPGVSRSL</sequence>
<dbReference type="GO" id="GO:0043565">
    <property type="term" value="F:sequence-specific DNA binding"/>
    <property type="evidence" value="ECO:0007669"/>
    <property type="project" value="InterPro"/>
</dbReference>
<dbReference type="Pfam" id="PF12833">
    <property type="entry name" value="HTH_18"/>
    <property type="match status" value="1"/>
</dbReference>
<evidence type="ECO:0000256" key="1">
    <source>
        <dbReference type="ARBA" id="ARBA00023015"/>
    </source>
</evidence>
<comment type="caution">
    <text evidence="5">The sequence shown here is derived from an EMBL/GenBank/DDBJ whole genome shotgun (WGS) entry which is preliminary data.</text>
</comment>
<dbReference type="AlphaFoldDB" id="A0A154QFJ6"/>
<evidence type="ECO:0000313" key="6">
    <source>
        <dbReference type="Proteomes" id="UP000076131"/>
    </source>
</evidence>
<gene>
    <name evidence="5" type="ORF">RHOFW104T7_18105</name>
</gene>
<feature type="domain" description="HTH araC/xylS-type" evidence="4">
    <location>
        <begin position="186"/>
        <end position="284"/>
    </location>
</feature>
<dbReference type="InterPro" id="IPR018062">
    <property type="entry name" value="HTH_AraC-typ_CS"/>
</dbReference>
<dbReference type="eggNOG" id="COG2207">
    <property type="taxonomic scope" value="Bacteria"/>
</dbReference>
<dbReference type="InterPro" id="IPR032783">
    <property type="entry name" value="AraC_lig"/>
</dbReference>
<evidence type="ECO:0000256" key="3">
    <source>
        <dbReference type="ARBA" id="ARBA00023163"/>
    </source>
</evidence>
<dbReference type="STRING" id="416169.RHOFW104T7_18105"/>
<accession>A0A154QFJ6</accession>
<dbReference type="GO" id="GO:0003700">
    <property type="term" value="F:DNA-binding transcription factor activity"/>
    <property type="evidence" value="ECO:0007669"/>
    <property type="project" value="InterPro"/>
</dbReference>
<organism evidence="5 6">
    <name type="scientific">Rhodanobacter thiooxydans</name>
    <dbReference type="NCBI Taxonomy" id="416169"/>
    <lineage>
        <taxon>Bacteria</taxon>
        <taxon>Pseudomonadati</taxon>
        <taxon>Pseudomonadota</taxon>
        <taxon>Gammaproteobacteria</taxon>
        <taxon>Lysobacterales</taxon>
        <taxon>Rhodanobacteraceae</taxon>
        <taxon>Rhodanobacter</taxon>
    </lineage>
</organism>
<dbReference type="Gene3D" id="1.10.10.60">
    <property type="entry name" value="Homeodomain-like"/>
    <property type="match status" value="1"/>
</dbReference>
<dbReference type="PANTHER" id="PTHR46796">
    <property type="entry name" value="HTH-TYPE TRANSCRIPTIONAL ACTIVATOR RHAS-RELATED"/>
    <property type="match status" value="1"/>
</dbReference>
<proteinExistence type="predicted"/>
<dbReference type="SMART" id="SM00342">
    <property type="entry name" value="HTH_ARAC"/>
    <property type="match status" value="1"/>
</dbReference>
<evidence type="ECO:0000313" key="5">
    <source>
        <dbReference type="EMBL" id="KZC22716.1"/>
    </source>
</evidence>
<dbReference type="RefSeq" id="WP_039953763.1">
    <property type="nucleotide sequence ID" value="NZ_LVJS01000054.1"/>
</dbReference>